<reference evidence="1 2" key="1">
    <citation type="submission" date="2016-10" db="EMBL/GenBank/DDBJ databases">
        <authorList>
            <person name="de Groot N.N."/>
        </authorList>
    </citation>
    <scope>NUCLEOTIDE SEQUENCE [LARGE SCALE GENOMIC DNA]</scope>
    <source>
        <strain evidence="1 2">DSM 15893</strain>
    </source>
</reference>
<name>A0A1I5SDC4_9GAMM</name>
<sequence>MLKNKHNEMPFAVKKTVSGIKPFLIMALIALLLGWIPIGFAQVAILDFELKDMTLSPAQNQVSRSSDSPINIKEINRTATLAPLLKDALAQSYNLMITPVPPHLYLEAQKGIGYLFERPQAAAKLGKKLNAEWIIVSRLHKPSHLFAYLISRVVHVPTAQPMPEIIIEIKGQQDRISQRGINKLAQRIQSQMNLTR</sequence>
<dbReference type="InterPro" id="IPR021698">
    <property type="entry name" value="DUF3280"/>
</dbReference>
<dbReference type="GeneID" id="35870589"/>
<dbReference type="OrthoDB" id="5573138at2"/>
<protein>
    <recommendedName>
        <fullName evidence="3">DUF2380 domain-containing protein</fullName>
    </recommendedName>
</protein>
<dbReference type="RefSeq" id="WP_074927439.1">
    <property type="nucleotide sequence ID" value="NZ_FOWR01000021.1"/>
</dbReference>
<proteinExistence type="predicted"/>
<dbReference type="STRING" id="1121869.SAMN03084138_02851"/>
<gene>
    <name evidence="1" type="ORF">SAMN03084138_02851</name>
</gene>
<dbReference type="Pfam" id="PF11684">
    <property type="entry name" value="DUF3280"/>
    <property type="match status" value="1"/>
</dbReference>
<evidence type="ECO:0008006" key="3">
    <source>
        <dbReference type="Google" id="ProtNLM"/>
    </source>
</evidence>
<evidence type="ECO:0000313" key="1">
    <source>
        <dbReference type="EMBL" id="SFP68768.1"/>
    </source>
</evidence>
<dbReference type="Proteomes" id="UP000182692">
    <property type="component" value="Unassembled WGS sequence"/>
</dbReference>
<organism evidence="1 2">
    <name type="scientific">Enterovibrio norvegicus DSM 15893</name>
    <dbReference type="NCBI Taxonomy" id="1121869"/>
    <lineage>
        <taxon>Bacteria</taxon>
        <taxon>Pseudomonadati</taxon>
        <taxon>Pseudomonadota</taxon>
        <taxon>Gammaproteobacteria</taxon>
        <taxon>Vibrionales</taxon>
        <taxon>Vibrionaceae</taxon>
        <taxon>Enterovibrio</taxon>
    </lineage>
</organism>
<evidence type="ECO:0000313" key="2">
    <source>
        <dbReference type="Proteomes" id="UP000182692"/>
    </source>
</evidence>
<dbReference type="AlphaFoldDB" id="A0A1I5SDC4"/>
<accession>A0A1I5SDC4</accession>
<dbReference type="EMBL" id="FOWR01000021">
    <property type="protein sequence ID" value="SFP68768.1"/>
    <property type="molecule type" value="Genomic_DNA"/>
</dbReference>